<evidence type="ECO:0000259" key="1">
    <source>
        <dbReference type="Pfam" id="PF00535"/>
    </source>
</evidence>
<dbReference type="GO" id="GO:0016758">
    <property type="term" value="F:hexosyltransferase activity"/>
    <property type="evidence" value="ECO:0007669"/>
    <property type="project" value="UniProtKB-ARBA"/>
</dbReference>
<proteinExistence type="predicted"/>
<dbReference type="InterPro" id="IPR001173">
    <property type="entry name" value="Glyco_trans_2-like"/>
</dbReference>
<dbReference type="Pfam" id="PF00535">
    <property type="entry name" value="Glycos_transf_2"/>
    <property type="match status" value="1"/>
</dbReference>
<dbReference type="RefSeq" id="WP_196577517.1">
    <property type="nucleotide sequence ID" value="NZ_JAMKNY010000009.1"/>
</dbReference>
<name>A0A385JM92_PROMI</name>
<dbReference type="InterPro" id="IPR029044">
    <property type="entry name" value="Nucleotide-diphossugar_trans"/>
</dbReference>
<evidence type="ECO:0000313" key="2">
    <source>
        <dbReference type="EMBL" id="AXY99396.1"/>
    </source>
</evidence>
<reference evidence="2" key="1">
    <citation type="journal article" date="2017" name="PLoS ONE">
        <title>Genetic diversity of the O antigens of Proteus species and the development of a suspension array for molecular serotyping.</title>
        <authorList>
            <person name="Yu X."/>
            <person name="Torzewska A."/>
            <person name="Zhang X."/>
            <person name="Yin Z."/>
            <person name="Drzewiecka D."/>
            <person name="Cao H."/>
            <person name="Liu B."/>
            <person name="Knirel Y.A."/>
            <person name="Rozalski A."/>
            <person name="Wang L."/>
        </authorList>
    </citation>
    <scope>NUCLEOTIDE SEQUENCE</scope>
    <source>
        <strain evidence="2">PrK 18/57</strain>
    </source>
</reference>
<organism evidence="2">
    <name type="scientific">Proteus mirabilis</name>
    <dbReference type="NCBI Taxonomy" id="584"/>
    <lineage>
        <taxon>Bacteria</taxon>
        <taxon>Pseudomonadati</taxon>
        <taxon>Pseudomonadota</taxon>
        <taxon>Gammaproteobacteria</taxon>
        <taxon>Enterobacterales</taxon>
        <taxon>Morganellaceae</taxon>
        <taxon>Proteus</taxon>
    </lineage>
</organism>
<accession>A0A385JM92</accession>
<dbReference type="AlphaFoldDB" id="A0A385JM92"/>
<feature type="domain" description="Glycosyltransferase 2-like" evidence="1">
    <location>
        <begin position="27"/>
        <end position="194"/>
    </location>
</feature>
<dbReference type="SUPFAM" id="SSF53448">
    <property type="entry name" value="Nucleotide-diphospho-sugar transferases"/>
    <property type="match status" value="1"/>
</dbReference>
<protein>
    <submittedName>
        <fullName evidence="2">Gt1</fullName>
    </submittedName>
</protein>
<dbReference type="Gene3D" id="3.90.550.10">
    <property type="entry name" value="Spore Coat Polysaccharide Biosynthesis Protein SpsA, Chain A"/>
    <property type="match status" value="1"/>
</dbReference>
<sequence length="350" mass="40611">MTINKLINPLPEKEIIKKWNSEEIFVSVICCTYNQEKYIEDTILGVLCQDTPYRYEFIIHDDCSTDSTSDIIKKYADNYPKIIKHIIPAKNIYSQGIQPGINAFSFSNGKYIALCEGDDFWIDEKKLTKQVDILENKKDINICFSPAYTLQPNGKIDLTCNYHNQIFCAPLSTVIRQGGAYMPTASLLFRRDVFIQFKNNFSKASIGDYYCQILGSINKGAIYLPDITCVYRINSLGSWSKSRINVSKEILISEIDEYERNLYKLIILGADKKDIDYSLADISRVNANELFLRKDWSGCKSLIIKSWLFNKKINRNQEKLYLYRNILPILYLREKIKKSLKKISLKRIKL</sequence>
<dbReference type="EMBL" id="KY710690">
    <property type="protein sequence ID" value="AXY99396.1"/>
    <property type="molecule type" value="Genomic_DNA"/>
</dbReference>
<dbReference type="PANTHER" id="PTHR22916:SF3">
    <property type="entry name" value="UDP-GLCNAC:BETAGAL BETA-1,3-N-ACETYLGLUCOSAMINYLTRANSFERASE-LIKE PROTEIN 1"/>
    <property type="match status" value="1"/>
</dbReference>
<dbReference type="PANTHER" id="PTHR22916">
    <property type="entry name" value="GLYCOSYLTRANSFERASE"/>
    <property type="match status" value="1"/>
</dbReference>